<gene>
    <name evidence="6" type="ORF">RGD00_11050</name>
</gene>
<dbReference type="Gene3D" id="1.10.10.10">
    <property type="entry name" value="Winged helix-like DNA-binding domain superfamily/Winged helix DNA-binding domain"/>
    <property type="match status" value="1"/>
</dbReference>
<dbReference type="EMBL" id="JAVKPH010000011">
    <property type="protein sequence ID" value="MDR5653146.1"/>
    <property type="molecule type" value="Genomic_DNA"/>
</dbReference>
<dbReference type="InterPro" id="IPR018490">
    <property type="entry name" value="cNMP-bd_dom_sf"/>
</dbReference>
<dbReference type="InterPro" id="IPR050397">
    <property type="entry name" value="Env_Response_Regulators"/>
</dbReference>
<dbReference type="SMART" id="SM00100">
    <property type="entry name" value="cNMP"/>
    <property type="match status" value="1"/>
</dbReference>
<dbReference type="Pfam" id="PF00027">
    <property type="entry name" value="cNMP_binding"/>
    <property type="match status" value="1"/>
</dbReference>
<reference evidence="6 7" key="1">
    <citation type="submission" date="2023-09" db="EMBL/GenBank/DDBJ databases">
        <title>Xinfangfangia sedmenti sp. nov., isolated the sedment.</title>
        <authorList>
            <person name="Xu L."/>
        </authorList>
    </citation>
    <scope>NUCLEOTIDE SEQUENCE [LARGE SCALE GENOMIC DNA]</scope>
    <source>
        <strain evidence="6 7">LG-4</strain>
    </source>
</reference>
<dbReference type="SMART" id="SM00419">
    <property type="entry name" value="HTH_CRP"/>
    <property type="match status" value="1"/>
</dbReference>
<evidence type="ECO:0000259" key="4">
    <source>
        <dbReference type="PROSITE" id="PS50042"/>
    </source>
</evidence>
<dbReference type="InterPro" id="IPR000595">
    <property type="entry name" value="cNMP-bd_dom"/>
</dbReference>
<organism evidence="6 7">
    <name type="scientific">Ruixingdingia sedimenti</name>
    <dbReference type="NCBI Taxonomy" id="3073604"/>
    <lineage>
        <taxon>Bacteria</taxon>
        <taxon>Pseudomonadati</taxon>
        <taxon>Pseudomonadota</taxon>
        <taxon>Alphaproteobacteria</taxon>
        <taxon>Rhodobacterales</taxon>
        <taxon>Paracoccaceae</taxon>
        <taxon>Ruixingdingia</taxon>
    </lineage>
</organism>
<protein>
    <submittedName>
        <fullName evidence="6">Helix-turn-helix domain-containing protein</fullName>
    </submittedName>
</protein>
<keyword evidence="1" id="KW-0805">Transcription regulation</keyword>
<dbReference type="InterPro" id="IPR036390">
    <property type="entry name" value="WH_DNA-bd_sf"/>
</dbReference>
<dbReference type="InterPro" id="IPR036388">
    <property type="entry name" value="WH-like_DNA-bd_sf"/>
</dbReference>
<comment type="caution">
    <text evidence="6">The sequence shown here is derived from an EMBL/GenBank/DDBJ whole genome shotgun (WGS) entry which is preliminary data.</text>
</comment>
<dbReference type="PANTHER" id="PTHR24567:SF74">
    <property type="entry name" value="HTH-TYPE TRANSCRIPTIONAL REGULATOR ARCR"/>
    <property type="match status" value="1"/>
</dbReference>
<dbReference type="PANTHER" id="PTHR24567">
    <property type="entry name" value="CRP FAMILY TRANSCRIPTIONAL REGULATORY PROTEIN"/>
    <property type="match status" value="1"/>
</dbReference>
<proteinExistence type="predicted"/>
<keyword evidence="2" id="KW-0238">DNA-binding</keyword>
<feature type="domain" description="HTH crp-type" evidence="5">
    <location>
        <begin position="147"/>
        <end position="212"/>
    </location>
</feature>
<dbReference type="SUPFAM" id="SSF46785">
    <property type="entry name" value="Winged helix' DNA-binding domain"/>
    <property type="match status" value="1"/>
</dbReference>
<dbReference type="InterPro" id="IPR012318">
    <property type="entry name" value="HTH_CRP"/>
</dbReference>
<evidence type="ECO:0000313" key="7">
    <source>
        <dbReference type="Proteomes" id="UP001247754"/>
    </source>
</evidence>
<keyword evidence="7" id="KW-1185">Reference proteome</keyword>
<sequence>MRDEEKPHIRRLPLFREMMTQTFDGLMQVAYSQSFPPGLELFRQGETADFLHIVIEGAVELQAQWNGQETVMGVVRPVSAFILAACVRNVPYLMSARTLEKSHIVLLPVADLRAAMRRDPDLAMAAMAELAGSYRSMVRHAKNLKLRNARERLAAWILTQANGAPAFMLPVEKRHLASYLGITPESLSRTLRALEPHGVRVDGARIIITDAERLRAFARPDPLID</sequence>
<accession>A0ABU1F8E9</accession>
<dbReference type="Pfam" id="PF13545">
    <property type="entry name" value="HTH_Crp_2"/>
    <property type="match status" value="1"/>
</dbReference>
<keyword evidence="3" id="KW-0804">Transcription</keyword>
<dbReference type="NCBIfam" id="NF006901">
    <property type="entry name" value="PRK09392.1"/>
    <property type="match status" value="1"/>
</dbReference>
<dbReference type="PROSITE" id="PS51063">
    <property type="entry name" value="HTH_CRP_2"/>
    <property type="match status" value="1"/>
</dbReference>
<evidence type="ECO:0000256" key="3">
    <source>
        <dbReference type="ARBA" id="ARBA00023163"/>
    </source>
</evidence>
<evidence type="ECO:0000313" key="6">
    <source>
        <dbReference type="EMBL" id="MDR5653146.1"/>
    </source>
</evidence>
<dbReference type="RefSeq" id="WP_310457387.1">
    <property type="nucleotide sequence ID" value="NZ_JAVKPH010000011.1"/>
</dbReference>
<dbReference type="Proteomes" id="UP001247754">
    <property type="component" value="Unassembled WGS sequence"/>
</dbReference>
<dbReference type="InterPro" id="IPR014710">
    <property type="entry name" value="RmlC-like_jellyroll"/>
</dbReference>
<dbReference type="SUPFAM" id="SSF51206">
    <property type="entry name" value="cAMP-binding domain-like"/>
    <property type="match status" value="1"/>
</dbReference>
<name>A0ABU1F8E9_9RHOB</name>
<evidence type="ECO:0000256" key="1">
    <source>
        <dbReference type="ARBA" id="ARBA00023015"/>
    </source>
</evidence>
<dbReference type="CDD" id="cd00038">
    <property type="entry name" value="CAP_ED"/>
    <property type="match status" value="1"/>
</dbReference>
<feature type="domain" description="Cyclic nucleotide-binding" evidence="4">
    <location>
        <begin position="14"/>
        <end position="133"/>
    </location>
</feature>
<dbReference type="Gene3D" id="2.60.120.10">
    <property type="entry name" value="Jelly Rolls"/>
    <property type="match status" value="1"/>
</dbReference>
<evidence type="ECO:0000259" key="5">
    <source>
        <dbReference type="PROSITE" id="PS51063"/>
    </source>
</evidence>
<dbReference type="PROSITE" id="PS50042">
    <property type="entry name" value="CNMP_BINDING_3"/>
    <property type="match status" value="1"/>
</dbReference>
<evidence type="ECO:0000256" key="2">
    <source>
        <dbReference type="ARBA" id="ARBA00023125"/>
    </source>
</evidence>